<dbReference type="PANTHER" id="PTHR43722:SF1">
    <property type="entry name" value="PROLINE IMINOPEPTIDASE"/>
    <property type="match status" value="1"/>
</dbReference>
<keyword evidence="7" id="KW-0645">Protease</keyword>
<dbReference type="EC" id="3.4.11.5" evidence="4"/>
<dbReference type="GO" id="GO:0004177">
    <property type="term" value="F:aminopeptidase activity"/>
    <property type="evidence" value="ECO:0007669"/>
    <property type="project" value="UniProtKB-KW"/>
</dbReference>
<dbReference type="GO" id="GO:0005737">
    <property type="term" value="C:cytoplasm"/>
    <property type="evidence" value="ECO:0007669"/>
    <property type="project" value="UniProtKB-SubCell"/>
</dbReference>
<gene>
    <name evidence="12" type="ORF">F5972_24820</name>
</gene>
<comment type="similarity">
    <text evidence="3">Belongs to the peptidase S33 family.</text>
</comment>
<dbReference type="InterPro" id="IPR005944">
    <property type="entry name" value="Pro_iminopeptidase"/>
</dbReference>
<dbReference type="Pfam" id="PF00561">
    <property type="entry name" value="Abhydrolase_1"/>
    <property type="match status" value="1"/>
</dbReference>
<dbReference type="PRINTS" id="PR00111">
    <property type="entry name" value="ABHYDROLASE"/>
</dbReference>
<accession>A0A5J5JZJ4</accession>
<name>A0A5J5JZJ4_9ACTN</name>
<evidence type="ECO:0000256" key="10">
    <source>
        <dbReference type="SAM" id="Phobius"/>
    </source>
</evidence>
<comment type="subcellular location">
    <subcellularLocation>
        <location evidence="2">Cytoplasm</location>
    </subcellularLocation>
</comment>
<dbReference type="Gene3D" id="3.40.50.1820">
    <property type="entry name" value="alpha/beta hydrolase"/>
    <property type="match status" value="1"/>
</dbReference>
<keyword evidence="5" id="KW-0031">Aminopeptidase</keyword>
<protein>
    <recommendedName>
        <fullName evidence="4">prolyl aminopeptidase</fullName>
        <ecNumber evidence="4">3.4.11.5</ecNumber>
    </recommendedName>
    <alternativeName>
        <fullName evidence="9">Prolyl aminopeptidase</fullName>
    </alternativeName>
</protein>
<keyword evidence="13" id="KW-1185">Reference proteome</keyword>
<feature type="domain" description="AB hydrolase-1" evidence="11">
    <location>
        <begin position="130"/>
        <end position="386"/>
    </location>
</feature>
<evidence type="ECO:0000256" key="9">
    <source>
        <dbReference type="ARBA" id="ARBA00029605"/>
    </source>
</evidence>
<comment type="catalytic activity">
    <reaction evidence="1">
        <text>Release of N-terminal proline from a peptide.</text>
        <dbReference type="EC" id="3.4.11.5"/>
    </reaction>
</comment>
<comment type="caution">
    <text evidence="12">The sequence shown here is derived from an EMBL/GenBank/DDBJ whole genome shotgun (WGS) entry which is preliminary data.</text>
</comment>
<evidence type="ECO:0000256" key="1">
    <source>
        <dbReference type="ARBA" id="ARBA00001585"/>
    </source>
</evidence>
<keyword evidence="6" id="KW-0963">Cytoplasm</keyword>
<dbReference type="EMBL" id="VYTZ01000009">
    <property type="protein sequence ID" value="KAA9375949.1"/>
    <property type="molecule type" value="Genomic_DNA"/>
</dbReference>
<keyword evidence="10" id="KW-1133">Transmembrane helix</keyword>
<evidence type="ECO:0000256" key="4">
    <source>
        <dbReference type="ARBA" id="ARBA00012568"/>
    </source>
</evidence>
<evidence type="ECO:0000256" key="3">
    <source>
        <dbReference type="ARBA" id="ARBA00010088"/>
    </source>
</evidence>
<proteinExistence type="inferred from homology"/>
<feature type="transmembrane region" description="Helical" evidence="10">
    <location>
        <begin position="35"/>
        <end position="56"/>
    </location>
</feature>
<dbReference type="Proteomes" id="UP000327011">
    <property type="component" value="Unassembled WGS sequence"/>
</dbReference>
<dbReference type="InterPro" id="IPR002410">
    <property type="entry name" value="Peptidase_S33"/>
</dbReference>
<dbReference type="PRINTS" id="PR00793">
    <property type="entry name" value="PROAMNOPTASE"/>
</dbReference>
<reference evidence="12 13" key="1">
    <citation type="submission" date="2019-09" db="EMBL/GenBank/DDBJ databases">
        <title>Screening of Novel Bioactive Compounds from Soil-Associated.</title>
        <authorList>
            <person name="Gong X."/>
        </authorList>
    </citation>
    <scope>NUCLEOTIDE SEQUENCE [LARGE SCALE GENOMIC DNA]</scope>
    <source>
        <strain evidence="12 13">Gxj-6</strain>
    </source>
</reference>
<evidence type="ECO:0000313" key="13">
    <source>
        <dbReference type="Proteomes" id="UP000327011"/>
    </source>
</evidence>
<sequence>MRSKLLSGGALSLAGVIAAAVAGMAAFVGTAAAVPAVKVFSAAGLVAAAGTAWVFGRAATRRFGSPRALWPYVAGVVLVTAGPAALTAMRPFPVPPTAAAPPGVSHWDLPTGSRIDYVKIAASGKPRPAPVIFLHGGPGTPGEGVPEGGRELAAAGFDVYAYDQVGAGRSTRLADVSGYTVARHVADLEAIRRAIKAEKVILVGRSWGGTLSAAYMAAYPSHVAKTVLTSPGAIWEPAFPGGPGSPWDRLPPAQAERADELTSNPRFLLQALLLQVNPAAAHALVPDAEADAYFRELLITAKDATGCPGSPPAPVHDNPPGFYTNQMTSADAATVPDPRPKLRTVHVPTLIVRGECDYLKWAVTYEYRRTLPESTLVYVRGAGHSIANGRPDLYRDLLMTFLLDRPLPLPPVTSADEPA</sequence>
<evidence type="ECO:0000256" key="7">
    <source>
        <dbReference type="ARBA" id="ARBA00022670"/>
    </source>
</evidence>
<evidence type="ECO:0000256" key="6">
    <source>
        <dbReference type="ARBA" id="ARBA00022490"/>
    </source>
</evidence>
<evidence type="ECO:0000313" key="12">
    <source>
        <dbReference type="EMBL" id="KAA9375949.1"/>
    </source>
</evidence>
<evidence type="ECO:0000256" key="2">
    <source>
        <dbReference type="ARBA" id="ARBA00004496"/>
    </source>
</evidence>
<dbReference type="SUPFAM" id="SSF53474">
    <property type="entry name" value="alpha/beta-Hydrolases"/>
    <property type="match status" value="1"/>
</dbReference>
<evidence type="ECO:0000256" key="8">
    <source>
        <dbReference type="ARBA" id="ARBA00022801"/>
    </source>
</evidence>
<organism evidence="12 13">
    <name type="scientific">Microbispora cellulosiformans</name>
    <dbReference type="NCBI Taxonomy" id="2614688"/>
    <lineage>
        <taxon>Bacteria</taxon>
        <taxon>Bacillati</taxon>
        <taxon>Actinomycetota</taxon>
        <taxon>Actinomycetes</taxon>
        <taxon>Streptosporangiales</taxon>
        <taxon>Streptosporangiaceae</taxon>
        <taxon>Microbispora</taxon>
    </lineage>
</organism>
<dbReference type="GO" id="GO:0006508">
    <property type="term" value="P:proteolysis"/>
    <property type="evidence" value="ECO:0007669"/>
    <property type="project" value="UniProtKB-KW"/>
</dbReference>
<dbReference type="RefSeq" id="WP_150936431.1">
    <property type="nucleotide sequence ID" value="NZ_VYTZ01000009.1"/>
</dbReference>
<dbReference type="AlphaFoldDB" id="A0A5J5JZJ4"/>
<evidence type="ECO:0000256" key="5">
    <source>
        <dbReference type="ARBA" id="ARBA00022438"/>
    </source>
</evidence>
<dbReference type="InterPro" id="IPR029058">
    <property type="entry name" value="AB_hydrolase_fold"/>
</dbReference>
<dbReference type="InterPro" id="IPR000073">
    <property type="entry name" value="AB_hydrolase_1"/>
</dbReference>
<keyword evidence="10" id="KW-0812">Transmembrane</keyword>
<keyword evidence="8 12" id="KW-0378">Hydrolase</keyword>
<feature type="transmembrane region" description="Helical" evidence="10">
    <location>
        <begin position="68"/>
        <end position="86"/>
    </location>
</feature>
<keyword evidence="10" id="KW-0472">Membrane</keyword>
<dbReference type="PANTHER" id="PTHR43722">
    <property type="entry name" value="PROLINE IMINOPEPTIDASE"/>
    <property type="match status" value="1"/>
</dbReference>
<evidence type="ECO:0000259" key="11">
    <source>
        <dbReference type="Pfam" id="PF00561"/>
    </source>
</evidence>